<feature type="compositionally biased region" description="Basic and acidic residues" evidence="1">
    <location>
        <begin position="85"/>
        <end position="102"/>
    </location>
</feature>
<comment type="caution">
    <text evidence="2">The sequence shown here is derived from an EMBL/GenBank/DDBJ whole genome shotgun (WGS) entry which is preliminary data.</text>
</comment>
<organism evidence="2 3">
    <name type="scientific">Streptomyces coffeae</name>
    <dbReference type="NCBI Taxonomy" id="621382"/>
    <lineage>
        <taxon>Bacteria</taxon>
        <taxon>Bacillati</taxon>
        <taxon>Actinomycetota</taxon>
        <taxon>Actinomycetes</taxon>
        <taxon>Kitasatosporales</taxon>
        <taxon>Streptomycetaceae</taxon>
        <taxon>Streptomyces</taxon>
    </lineage>
</organism>
<evidence type="ECO:0000256" key="1">
    <source>
        <dbReference type="SAM" id="MobiDB-lite"/>
    </source>
</evidence>
<keyword evidence="3" id="KW-1185">Reference proteome</keyword>
<feature type="region of interest" description="Disordered" evidence="1">
    <location>
        <begin position="85"/>
        <end position="124"/>
    </location>
</feature>
<reference evidence="2 3" key="1">
    <citation type="submission" date="2021-01" db="EMBL/GenBank/DDBJ databases">
        <title>WGS of actinomycetes isolated from Thailand.</title>
        <authorList>
            <person name="Thawai C."/>
        </authorList>
    </citation>
    <scope>NUCLEOTIDE SEQUENCE [LARGE SCALE GENOMIC DNA]</scope>
    <source>
        <strain evidence="2 3">CA1R205</strain>
    </source>
</reference>
<gene>
    <name evidence="2" type="ORF">JK363_16250</name>
</gene>
<dbReference type="EMBL" id="JAERRF010000008">
    <property type="protein sequence ID" value="MBL1098195.1"/>
    <property type="molecule type" value="Genomic_DNA"/>
</dbReference>
<evidence type="ECO:0008006" key="4">
    <source>
        <dbReference type="Google" id="ProtNLM"/>
    </source>
</evidence>
<sequence>MPAMPMAGYGQLGAPTGIPPVMPPNGSGGGPAGAKVWLWGLGGALVASAVWAGALLATGGFGGDDEPKADLAGYTYTDDLCDPTDTKTFEDEGYKADGEDSRSSSNPAHSSSQDPALDSMDCNITFKPDGASSGDYSELRFYTSALLHKKTDPQPEFEANYRAYEDRKSSSYGYDVKAVGGLGDEAYVVTQTNESSSSSGTYVILGIRDGWMTYQSTWSEYVSSSSDAKGKTNDEAIDLLKKSAKATLQKMKG</sequence>
<evidence type="ECO:0000313" key="2">
    <source>
        <dbReference type="EMBL" id="MBL1098195.1"/>
    </source>
</evidence>
<name>A0ABS1NDP0_9ACTN</name>
<dbReference type="Proteomes" id="UP000634229">
    <property type="component" value="Unassembled WGS sequence"/>
</dbReference>
<feature type="compositionally biased region" description="Low complexity" evidence="1">
    <location>
        <begin position="103"/>
        <end position="112"/>
    </location>
</feature>
<proteinExistence type="predicted"/>
<evidence type="ECO:0000313" key="3">
    <source>
        <dbReference type="Proteomes" id="UP000634229"/>
    </source>
</evidence>
<protein>
    <recommendedName>
        <fullName evidence="4">DUF3558 domain-containing protein</fullName>
    </recommendedName>
</protein>
<accession>A0ABS1NDP0</accession>